<comment type="caution">
    <text evidence="1">The sequence shown here is derived from an EMBL/GenBank/DDBJ whole genome shotgun (WGS) entry which is preliminary data.</text>
</comment>
<sequence>MTEKGYLIKKKVLFIDLDDTIITTISGNTFPTDVTDFKIRKEVLDKIVDAFPTLYYVEIVSNQGGIPQFVDEQDFIGKIKAIESFMQKYLRNHTGRNIFVNSMYCPSNAEIDMRKPNTGMLESYSSWEKRELIMIGDASGKEGDFSDSDKQCAENFGIEYIDIEDFLKM</sequence>
<protein>
    <recommendedName>
        <fullName evidence="3">HAD-IIIA family hydrolase</fullName>
    </recommendedName>
</protein>
<dbReference type="GO" id="GO:0006281">
    <property type="term" value="P:DNA repair"/>
    <property type="evidence" value="ECO:0007669"/>
    <property type="project" value="TreeGrafter"/>
</dbReference>
<dbReference type="PANTHER" id="PTHR12083">
    <property type="entry name" value="BIFUNCTIONAL POLYNUCLEOTIDE PHOSPHATASE/KINASE"/>
    <property type="match status" value="1"/>
</dbReference>
<dbReference type="InterPro" id="IPR013954">
    <property type="entry name" value="PNK3P"/>
</dbReference>
<organism evidence="1 2">
    <name type="scientific">Segatella copri</name>
    <dbReference type="NCBI Taxonomy" id="165179"/>
    <lineage>
        <taxon>Bacteria</taxon>
        <taxon>Pseudomonadati</taxon>
        <taxon>Bacteroidota</taxon>
        <taxon>Bacteroidia</taxon>
        <taxon>Bacteroidales</taxon>
        <taxon>Prevotellaceae</taxon>
        <taxon>Segatella</taxon>
    </lineage>
</organism>
<dbReference type="EMBL" id="QRKB01000001">
    <property type="protein sequence ID" value="RHH85365.1"/>
    <property type="molecule type" value="Genomic_DNA"/>
</dbReference>
<dbReference type="InterPro" id="IPR023214">
    <property type="entry name" value="HAD_sf"/>
</dbReference>
<dbReference type="GO" id="GO:0046403">
    <property type="term" value="F:polynucleotide 3'-phosphatase activity"/>
    <property type="evidence" value="ECO:0007669"/>
    <property type="project" value="TreeGrafter"/>
</dbReference>
<dbReference type="Pfam" id="PF08645">
    <property type="entry name" value="PNK3P"/>
    <property type="match status" value="1"/>
</dbReference>
<evidence type="ECO:0000313" key="2">
    <source>
        <dbReference type="Proteomes" id="UP000284548"/>
    </source>
</evidence>
<dbReference type="SUPFAM" id="SSF56784">
    <property type="entry name" value="HAD-like"/>
    <property type="match status" value="1"/>
</dbReference>
<evidence type="ECO:0000313" key="1">
    <source>
        <dbReference type="EMBL" id="RHH85365.1"/>
    </source>
</evidence>
<gene>
    <name evidence="1" type="ORF">DW192_01135</name>
</gene>
<dbReference type="AlphaFoldDB" id="A0A3R6LHX4"/>
<proteinExistence type="predicted"/>
<dbReference type="InterPro" id="IPR036412">
    <property type="entry name" value="HAD-like_sf"/>
</dbReference>
<name>A0A3R6LHX4_9BACT</name>
<accession>A0A3R6LHX4</accession>
<dbReference type="GO" id="GO:0046404">
    <property type="term" value="F:ATP-dependent polydeoxyribonucleotide 5'-hydroxyl-kinase activity"/>
    <property type="evidence" value="ECO:0007669"/>
    <property type="project" value="TreeGrafter"/>
</dbReference>
<dbReference type="PANTHER" id="PTHR12083:SF9">
    <property type="entry name" value="BIFUNCTIONAL POLYNUCLEOTIDE PHOSPHATASE_KINASE"/>
    <property type="match status" value="1"/>
</dbReference>
<dbReference type="Proteomes" id="UP000284548">
    <property type="component" value="Unassembled WGS sequence"/>
</dbReference>
<dbReference type="Gene3D" id="3.40.50.1000">
    <property type="entry name" value="HAD superfamily/HAD-like"/>
    <property type="match status" value="1"/>
</dbReference>
<dbReference type="GO" id="GO:0003690">
    <property type="term" value="F:double-stranded DNA binding"/>
    <property type="evidence" value="ECO:0007669"/>
    <property type="project" value="TreeGrafter"/>
</dbReference>
<dbReference type="RefSeq" id="WP_118253247.1">
    <property type="nucleotide sequence ID" value="NZ_JAQEAK010000021.1"/>
</dbReference>
<evidence type="ECO:0008006" key="3">
    <source>
        <dbReference type="Google" id="ProtNLM"/>
    </source>
</evidence>
<reference evidence="1 2" key="1">
    <citation type="submission" date="2018-08" db="EMBL/GenBank/DDBJ databases">
        <title>A genome reference for cultivated species of the human gut microbiota.</title>
        <authorList>
            <person name="Zou Y."/>
            <person name="Xue W."/>
            <person name="Luo G."/>
        </authorList>
    </citation>
    <scope>NUCLEOTIDE SEQUENCE [LARGE SCALE GENOMIC DNA]</scope>
    <source>
        <strain evidence="1 2">AM16-54</strain>
    </source>
</reference>